<reference evidence="1 2" key="1">
    <citation type="submission" date="2018-06" db="EMBL/GenBank/DDBJ databases">
        <title>A transcriptomic atlas of mushroom development highlights an independent origin of complex multicellularity.</title>
        <authorList>
            <consortium name="DOE Joint Genome Institute"/>
            <person name="Krizsan K."/>
            <person name="Almasi E."/>
            <person name="Merenyi Z."/>
            <person name="Sahu N."/>
            <person name="Viragh M."/>
            <person name="Koszo T."/>
            <person name="Mondo S."/>
            <person name="Kiss B."/>
            <person name="Balint B."/>
            <person name="Kues U."/>
            <person name="Barry K."/>
            <person name="Hegedus J.C."/>
            <person name="Henrissat B."/>
            <person name="Johnson J."/>
            <person name="Lipzen A."/>
            <person name="Ohm R."/>
            <person name="Nagy I."/>
            <person name="Pangilinan J."/>
            <person name="Yan J."/>
            <person name="Xiong Y."/>
            <person name="Grigoriev I.V."/>
            <person name="Hibbett D.S."/>
            <person name="Nagy L.G."/>
        </authorList>
    </citation>
    <scope>NUCLEOTIDE SEQUENCE [LARGE SCALE GENOMIC DNA]</scope>
    <source>
        <strain evidence="1 2">SZMC22713</strain>
    </source>
</reference>
<evidence type="ECO:0000313" key="1">
    <source>
        <dbReference type="EMBL" id="TDL17941.1"/>
    </source>
</evidence>
<dbReference type="EMBL" id="ML170214">
    <property type="protein sequence ID" value="TDL17941.1"/>
    <property type="molecule type" value="Genomic_DNA"/>
</dbReference>
<dbReference type="PANTHER" id="PTHR38926:SF5">
    <property type="entry name" value="F-BOX AND LEUCINE-RICH REPEAT PROTEIN 6"/>
    <property type="match status" value="1"/>
</dbReference>
<sequence length="476" mass="53651">MAHDRRSRRSVPRTEIVTEVMEHVEALKIEIECRWDTQSPTDLLHKKWKLPPKLSPAQRLIPDVLSMIFIQCLPDTTKCSSYPRPSRHHAPLVLGRICRAWRDSALSTPRLWSCLKISNQWKCSVGVQEWLRRSGTHPLSISWYGEDGDLSNPLENGRAIRALVAQSHRWENIQVRDSGHILERFLVPISFSVPTLKTLILEAPLNDPWEGTVGAQLSNAPKLRRLLLSGRLDVHFHGGMAQQLRELVIVRESYDKDSYSLERIANILASCPSLESGEFYVEGNGDMLTDTDIIAPSLQSLSLDIPWKSYVTDIGPFLSRLTLPALKDLTLSPWGVFTPWLPQLRSLIERSQTSLASLSLVGTFGIEEYSSSLLDCLRMSPKLRQLSLETMSTGDSLMHALTSPPKGYPGAHDLCPRLRNLVIRHDRPSKAAATAMLVSRRHHPLKYVRLSRCGLKPLDDAQLAKCTKRGLKLIVE</sequence>
<evidence type="ECO:0000313" key="2">
    <source>
        <dbReference type="Proteomes" id="UP000294933"/>
    </source>
</evidence>
<dbReference type="VEuPathDB" id="FungiDB:BD410DRAFT_806934"/>
<dbReference type="SUPFAM" id="SSF52047">
    <property type="entry name" value="RNI-like"/>
    <property type="match status" value="1"/>
</dbReference>
<dbReference type="Gene3D" id="3.80.10.10">
    <property type="entry name" value="Ribonuclease Inhibitor"/>
    <property type="match status" value="1"/>
</dbReference>
<organism evidence="1 2">
    <name type="scientific">Rickenella mellea</name>
    <dbReference type="NCBI Taxonomy" id="50990"/>
    <lineage>
        <taxon>Eukaryota</taxon>
        <taxon>Fungi</taxon>
        <taxon>Dikarya</taxon>
        <taxon>Basidiomycota</taxon>
        <taxon>Agaricomycotina</taxon>
        <taxon>Agaricomycetes</taxon>
        <taxon>Hymenochaetales</taxon>
        <taxon>Rickenellaceae</taxon>
        <taxon>Rickenella</taxon>
    </lineage>
</organism>
<dbReference type="PANTHER" id="PTHR38926">
    <property type="entry name" value="F-BOX DOMAIN CONTAINING PROTEIN, EXPRESSED"/>
    <property type="match status" value="1"/>
</dbReference>
<accession>A0A4Y7PSA6</accession>
<dbReference type="InterPro" id="IPR032675">
    <property type="entry name" value="LRR_dom_sf"/>
</dbReference>
<evidence type="ECO:0008006" key="3">
    <source>
        <dbReference type="Google" id="ProtNLM"/>
    </source>
</evidence>
<name>A0A4Y7PSA6_9AGAM</name>
<keyword evidence="2" id="KW-1185">Reference proteome</keyword>
<protein>
    <recommendedName>
        <fullName evidence="3">F-box domain-containing protein</fullName>
    </recommendedName>
</protein>
<gene>
    <name evidence="1" type="ORF">BD410DRAFT_806934</name>
</gene>
<dbReference type="STRING" id="50990.A0A4Y7PSA6"/>
<dbReference type="Proteomes" id="UP000294933">
    <property type="component" value="Unassembled WGS sequence"/>
</dbReference>
<dbReference type="AlphaFoldDB" id="A0A4Y7PSA6"/>
<dbReference type="OrthoDB" id="3063971at2759"/>
<proteinExistence type="predicted"/>